<keyword evidence="4" id="KW-1185">Reference proteome</keyword>
<dbReference type="EMBL" id="JAGGNH010000005">
    <property type="protein sequence ID" value="KAJ0970957.1"/>
    <property type="molecule type" value="Genomic_DNA"/>
</dbReference>
<sequence>MTSTVVFVTTPCSLAKILLLVGVRVTTAAALASLQLLVSLVNFHVDLCCRVIALSIALVTLPFRILATLQRERESEARLSDIRVQLEGLAWENRGLEERLEMEMRERELIETVFEEIEEAHEKAMDRIDVLESELQNLKEENIRLTQVQGKVLSAKKAQAADSDDNLSNAIPAGTSYGMRSWDTGLNEKGLMFKVHGDPWGKLSAKTKYEKDLANVAGPYQFPAQLVSRNIIVDDALEQRRVVAIHRSLFSAILSLIVAIIIWKAQNPCMPLVAALFTVVGLSLTSVVQFFSTIKNKPAMDAVALLSINWFILGMLTSPSLPSVAEVLAPLVIKLVEMVFIWCGFSF</sequence>
<evidence type="ECO:0000256" key="1">
    <source>
        <dbReference type="SAM" id="Coils"/>
    </source>
</evidence>
<protein>
    <submittedName>
        <fullName evidence="3">Uncharacterized protein</fullName>
    </submittedName>
</protein>
<keyword evidence="1" id="KW-0175">Coiled coil</keyword>
<feature type="transmembrane region" description="Helical" evidence="2">
    <location>
        <begin position="272"/>
        <end position="291"/>
    </location>
</feature>
<gene>
    <name evidence="3" type="ORF">J5N97_018916</name>
</gene>
<feature type="transmembrane region" description="Helical" evidence="2">
    <location>
        <begin position="249"/>
        <end position="266"/>
    </location>
</feature>
<feature type="transmembrane region" description="Helical" evidence="2">
    <location>
        <begin position="17"/>
        <end position="37"/>
    </location>
</feature>
<feature type="transmembrane region" description="Helical" evidence="2">
    <location>
        <begin position="303"/>
        <end position="321"/>
    </location>
</feature>
<dbReference type="Proteomes" id="UP001085076">
    <property type="component" value="Miscellaneous, Linkage group lg05"/>
</dbReference>
<keyword evidence="2" id="KW-0472">Membrane</keyword>
<name>A0A9D5CD14_9LILI</name>
<evidence type="ECO:0000313" key="3">
    <source>
        <dbReference type="EMBL" id="KAJ0970957.1"/>
    </source>
</evidence>
<dbReference type="OrthoDB" id="1937632at2759"/>
<reference evidence="3" key="1">
    <citation type="submission" date="2021-03" db="EMBL/GenBank/DDBJ databases">
        <authorList>
            <person name="Li Z."/>
            <person name="Yang C."/>
        </authorList>
    </citation>
    <scope>NUCLEOTIDE SEQUENCE</scope>
    <source>
        <strain evidence="3">Dzin_1.0</strain>
        <tissue evidence="3">Leaf</tissue>
    </source>
</reference>
<feature type="coiled-coil region" evidence="1">
    <location>
        <begin position="86"/>
        <end position="148"/>
    </location>
</feature>
<dbReference type="AlphaFoldDB" id="A0A9D5CD14"/>
<keyword evidence="2" id="KW-0812">Transmembrane</keyword>
<dbReference type="PANTHER" id="PTHR36073">
    <property type="match status" value="1"/>
</dbReference>
<dbReference type="PANTHER" id="PTHR36073:SF1">
    <property type="entry name" value="OS01G0962100 PROTEIN"/>
    <property type="match status" value="1"/>
</dbReference>
<proteinExistence type="predicted"/>
<evidence type="ECO:0000256" key="2">
    <source>
        <dbReference type="SAM" id="Phobius"/>
    </source>
</evidence>
<evidence type="ECO:0000313" key="4">
    <source>
        <dbReference type="Proteomes" id="UP001085076"/>
    </source>
</evidence>
<organism evidence="3 4">
    <name type="scientific">Dioscorea zingiberensis</name>
    <dbReference type="NCBI Taxonomy" id="325984"/>
    <lineage>
        <taxon>Eukaryota</taxon>
        <taxon>Viridiplantae</taxon>
        <taxon>Streptophyta</taxon>
        <taxon>Embryophyta</taxon>
        <taxon>Tracheophyta</taxon>
        <taxon>Spermatophyta</taxon>
        <taxon>Magnoliopsida</taxon>
        <taxon>Liliopsida</taxon>
        <taxon>Dioscoreales</taxon>
        <taxon>Dioscoreaceae</taxon>
        <taxon>Dioscorea</taxon>
    </lineage>
</organism>
<feature type="transmembrane region" description="Helical" evidence="2">
    <location>
        <begin position="43"/>
        <end position="63"/>
    </location>
</feature>
<accession>A0A9D5CD14</accession>
<keyword evidence="2" id="KW-1133">Transmembrane helix</keyword>
<comment type="caution">
    <text evidence="3">The sequence shown here is derived from an EMBL/GenBank/DDBJ whole genome shotgun (WGS) entry which is preliminary data.</text>
</comment>
<reference evidence="3" key="2">
    <citation type="journal article" date="2022" name="Hortic Res">
        <title>The genome of Dioscorea zingiberensis sheds light on the biosynthesis, origin and evolution of the medicinally important diosgenin saponins.</title>
        <authorList>
            <person name="Li Y."/>
            <person name="Tan C."/>
            <person name="Li Z."/>
            <person name="Guo J."/>
            <person name="Li S."/>
            <person name="Chen X."/>
            <person name="Wang C."/>
            <person name="Dai X."/>
            <person name="Yang H."/>
            <person name="Song W."/>
            <person name="Hou L."/>
            <person name="Xu J."/>
            <person name="Tong Z."/>
            <person name="Xu A."/>
            <person name="Yuan X."/>
            <person name="Wang W."/>
            <person name="Yang Q."/>
            <person name="Chen L."/>
            <person name="Sun Z."/>
            <person name="Wang K."/>
            <person name="Pan B."/>
            <person name="Chen J."/>
            <person name="Bao Y."/>
            <person name="Liu F."/>
            <person name="Qi X."/>
            <person name="Gang D.R."/>
            <person name="Wen J."/>
            <person name="Li J."/>
        </authorList>
    </citation>
    <scope>NUCLEOTIDE SEQUENCE</scope>
    <source>
        <strain evidence="3">Dzin_1.0</strain>
    </source>
</reference>